<protein>
    <submittedName>
        <fullName evidence="1">Uncharacterized protein</fullName>
    </submittedName>
</protein>
<proteinExistence type="predicted"/>
<dbReference type="Proteomes" id="UP000008909">
    <property type="component" value="Unassembled WGS sequence"/>
</dbReference>
<reference key="2">
    <citation type="submission" date="2011-10" db="EMBL/GenBank/DDBJ databases">
        <title>The genome and transcriptome sequence of Clonorchis sinensis provide insights into the carcinogenic liver fluke.</title>
        <authorList>
            <person name="Wang X."/>
            <person name="Huang Y."/>
            <person name="Chen W."/>
            <person name="Liu H."/>
            <person name="Guo L."/>
            <person name="Chen Y."/>
            <person name="Luo F."/>
            <person name="Zhou W."/>
            <person name="Sun J."/>
            <person name="Mao Q."/>
            <person name="Liang P."/>
            <person name="Zhou C."/>
            <person name="Tian Y."/>
            <person name="Men J."/>
            <person name="Lv X."/>
            <person name="Huang L."/>
            <person name="Zhou J."/>
            <person name="Hu Y."/>
            <person name="Li R."/>
            <person name="Zhang F."/>
            <person name="Lei H."/>
            <person name="Li X."/>
            <person name="Hu X."/>
            <person name="Liang C."/>
            <person name="Xu J."/>
            <person name="Wu Z."/>
            <person name="Yu X."/>
        </authorList>
    </citation>
    <scope>NUCLEOTIDE SEQUENCE</scope>
    <source>
        <strain>Henan</strain>
    </source>
</reference>
<evidence type="ECO:0000313" key="1">
    <source>
        <dbReference type="EMBL" id="GAA54132.1"/>
    </source>
</evidence>
<feature type="non-terminal residue" evidence="1">
    <location>
        <position position="395"/>
    </location>
</feature>
<evidence type="ECO:0000313" key="2">
    <source>
        <dbReference type="Proteomes" id="UP000008909"/>
    </source>
</evidence>
<sequence>MLRKKRWLMLVMFRFFGYINMIDARRKYFTIRANGSKILLQLDEASDITIVSRRAWRKIGSPKLRPTVNTARNASGSKLQSLDEFDCEMEIAGHRDCGIVYLDACELNLPGMDWIDRLHFSTLPVKNLCSSTPTGGGPTFRSGNRVLLRDYRPGHRIWIVTVVLKRIGHVIYGVQDQHQHPPLHMYRPRRIHCCNRDALPVAPEDWWNFFNMTRADNPTSNGQTGEVSGSSGIEILLRRSLTDIEYVGDIGLLGPDHLEMQSLGNLAVPQPSRFLWVAWQLGTERVLQLNSIRLQSGYQGMPDCFFCPRKLERSMPIQYLRRSTIAQQYRSELAQQLSTCTGSASVDEAWQNVKEAMLAAFSAVCPTSPIRPQNHWISARSLSMIDARKSIPAGN</sequence>
<gene>
    <name evidence="1" type="ORF">CLF_112291</name>
</gene>
<dbReference type="Gene3D" id="2.40.70.10">
    <property type="entry name" value="Acid Proteases"/>
    <property type="match status" value="1"/>
</dbReference>
<reference evidence="1" key="1">
    <citation type="journal article" date="2011" name="Genome Biol.">
        <title>The draft genome of the carcinogenic human liver fluke Clonorchis sinensis.</title>
        <authorList>
            <person name="Wang X."/>
            <person name="Chen W."/>
            <person name="Huang Y."/>
            <person name="Sun J."/>
            <person name="Men J."/>
            <person name="Liu H."/>
            <person name="Luo F."/>
            <person name="Guo L."/>
            <person name="Lv X."/>
            <person name="Deng C."/>
            <person name="Zhou C."/>
            <person name="Fan Y."/>
            <person name="Li X."/>
            <person name="Huang L."/>
            <person name="Hu Y."/>
            <person name="Liang C."/>
            <person name="Hu X."/>
            <person name="Xu J."/>
            <person name="Yu X."/>
        </authorList>
    </citation>
    <scope>NUCLEOTIDE SEQUENCE [LARGE SCALE GENOMIC DNA]</scope>
    <source>
        <strain evidence="1">Henan</strain>
    </source>
</reference>
<dbReference type="EMBL" id="DF143739">
    <property type="protein sequence ID" value="GAA54132.1"/>
    <property type="molecule type" value="Genomic_DNA"/>
</dbReference>
<dbReference type="SUPFAM" id="SSF50630">
    <property type="entry name" value="Acid proteases"/>
    <property type="match status" value="1"/>
</dbReference>
<accession>G7YMF1</accession>
<keyword evidence="2" id="KW-1185">Reference proteome</keyword>
<dbReference type="AlphaFoldDB" id="G7YMF1"/>
<name>G7YMF1_CLOSI</name>
<organism evidence="1 2">
    <name type="scientific">Clonorchis sinensis</name>
    <name type="common">Chinese liver fluke</name>
    <dbReference type="NCBI Taxonomy" id="79923"/>
    <lineage>
        <taxon>Eukaryota</taxon>
        <taxon>Metazoa</taxon>
        <taxon>Spiralia</taxon>
        <taxon>Lophotrochozoa</taxon>
        <taxon>Platyhelminthes</taxon>
        <taxon>Trematoda</taxon>
        <taxon>Digenea</taxon>
        <taxon>Opisthorchiida</taxon>
        <taxon>Opisthorchiata</taxon>
        <taxon>Opisthorchiidae</taxon>
        <taxon>Clonorchis</taxon>
    </lineage>
</organism>
<dbReference type="InterPro" id="IPR021109">
    <property type="entry name" value="Peptidase_aspartic_dom_sf"/>
</dbReference>